<accession>A0A438CAR1</accession>
<dbReference type="OrthoDB" id="1845088at2759"/>
<name>A0A438CAR1_VITVI</name>
<evidence type="ECO:0008006" key="5">
    <source>
        <dbReference type="Google" id="ProtNLM"/>
    </source>
</evidence>
<dbReference type="Pfam" id="PF14223">
    <property type="entry name" value="Retrotran_gag_2"/>
    <property type="match status" value="1"/>
</dbReference>
<gene>
    <name evidence="3" type="ORF">CK203_060144</name>
    <name evidence="2" type="ORF">CK203_111619</name>
</gene>
<dbReference type="PANTHER" id="PTHR47481">
    <property type="match status" value="1"/>
</dbReference>
<dbReference type="EMBL" id="QGNW01000393">
    <property type="protein sequence ID" value="RVW73360.1"/>
    <property type="molecule type" value="Genomic_DNA"/>
</dbReference>
<sequence length="101" mass="11269">MVLSWISSFLTLEIMGQIIGYQTSHTAWMALEKIFSVSSIAQVMQLRLAFQITRKGSLSMMEYILKLKMLTDNLATIGELVSESDPVLQLLRGPGADYNSP</sequence>
<evidence type="ECO:0000313" key="4">
    <source>
        <dbReference type="Proteomes" id="UP000288805"/>
    </source>
</evidence>
<dbReference type="AlphaFoldDB" id="A0A438CAR1"/>
<evidence type="ECO:0000313" key="2">
    <source>
        <dbReference type="EMBL" id="RVW20268.1"/>
    </source>
</evidence>
<keyword evidence="1" id="KW-0732">Signal</keyword>
<reference evidence="2 4" key="1">
    <citation type="journal article" date="2018" name="PLoS Genet.">
        <title>Population sequencing reveals clonal diversity and ancestral inbreeding in the grapevine cultivar Chardonnay.</title>
        <authorList>
            <person name="Roach M.J."/>
            <person name="Johnson D.L."/>
            <person name="Bohlmann J."/>
            <person name="van Vuuren H.J."/>
            <person name="Jones S.J."/>
            <person name="Pretorius I.S."/>
            <person name="Schmidt S.A."/>
            <person name="Borneman A.R."/>
        </authorList>
    </citation>
    <scope>NUCLEOTIDE SEQUENCE [LARGE SCALE GENOMIC DNA]</scope>
    <source>
        <strain evidence="4">cv. Chardonnay</strain>
        <strain evidence="2">I10V1</strain>
        <tissue evidence="2">Leaf</tissue>
    </source>
</reference>
<dbReference type="Proteomes" id="UP000288805">
    <property type="component" value="Unassembled WGS sequence"/>
</dbReference>
<dbReference type="PANTHER" id="PTHR47481:SF22">
    <property type="entry name" value="RETROTRANSPOSON GAG DOMAIN-CONTAINING PROTEIN"/>
    <property type="match status" value="1"/>
</dbReference>
<proteinExistence type="predicted"/>
<feature type="chain" id="PRO_5036108545" description="Retrotransposon gag domain-containing protein" evidence="1">
    <location>
        <begin position="21"/>
        <end position="101"/>
    </location>
</feature>
<protein>
    <recommendedName>
        <fullName evidence="5">Retrotransposon gag domain-containing protein</fullName>
    </recommendedName>
</protein>
<organism evidence="2 4">
    <name type="scientific">Vitis vinifera</name>
    <name type="common">Grape</name>
    <dbReference type="NCBI Taxonomy" id="29760"/>
    <lineage>
        <taxon>Eukaryota</taxon>
        <taxon>Viridiplantae</taxon>
        <taxon>Streptophyta</taxon>
        <taxon>Embryophyta</taxon>
        <taxon>Tracheophyta</taxon>
        <taxon>Spermatophyta</taxon>
        <taxon>Magnoliopsida</taxon>
        <taxon>eudicotyledons</taxon>
        <taxon>Gunneridae</taxon>
        <taxon>Pentapetalae</taxon>
        <taxon>rosids</taxon>
        <taxon>Vitales</taxon>
        <taxon>Vitaceae</taxon>
        <taxon>Viteae</taxon>
        <taxon>Vitis</taxon>
    </lineage>
</organism>
<evidence type="ECO:0000256" key="1">
    <source>
        <dbReference type="SAM" id="SignalP"/>
    </source>
</evidence>
<comment type="caution">
    <text evidence="2">The sequence shown here is derived from an EMBL/GenBank/DDBJ whole genome shotgun (WGS) entry which is preliminary data.</text>
</comment>
<feature type="signal peptide" evidence="1">
    <location>
        <begin position="1"/>
        <end position="20"/>
    </location>
</feature>
<evidence type="ECO:0000313" key="3">
    <source>
        <dbReference type="EMBL" id="RVW73360.1"/>
    </source>
</evidence>
<dbReference type="EMBL" id="QGNW01002381">
    <property type="protein sequence ID" value="RVW20268.1"/>
    <property type="molecule type" value="Genomic_DNA"/>
</dbReference>